<gene>
    <name evidence="1" type="ORF">GCM10023336_52620</name>
</gene>
<organism evidence="1 2">
    <name type="scientific">Streptomyces similanensis</name>
    <dbReference type="NCBI Taxonomy" id="1274988"/>
    <lineage>
        <taxon>Bacteria</taxon>
        <taxon>Bacillati</taxon>
        <taxon>Actinomycetota</taxon>
        <taxon>Actinomycetes</taxon>
        <taxon>Kitasatosporales</taxon>
        <taxon>Streptomycetaceae</taxon>
        <taxon>Streptomyces</taxon>
    </lineage>
</organism>
<sequence length="73" mass="8187">MRDVTFLDALPQVVGHHHQPVADPGTEIEQRMVDLRHATQLLEHALQCGAEDIVTCPKFREITAGWREGQSSL</sequence>
<comment type="caution">
    <text evidence="1">The sequence shown here is derived from an EMBL/GenBank/DDBJ whole genome shotgun (WGS) entry which is preliminary data.</text>
</comment>
<proteinExistence type="predicted"/>
<evidence type="ECO:0000313" key="1">
    <source>
        <dbReference type="EMBL" id="GAA5068952.1"/>
    </source>
</evidence>
<reference evidence="2" key="1">
    <citation type="journal article" date="2019" name="Int. J. Syst. Evol. Microbiol.">
        <title>The Global Catalogue of Microorganisms (GCM) 10K type strain sequencing project: providing services to taxonomists for standard genome sequencing and annotation.</title>
        <authorList>
            <consortium name="The Broad Institute Genomics Platform"/>
            <consortium name="The Broad Institute Genome Sequencing Center for Infectious Disease"/>
            <person name="Wu L."/>
            <person name="Ma J."/>
        </authorList>
    </citation>
    <scope>NUCLEOTIDE SEQUENCE [LARGE SCALE GENOMIC DNA]</scope>
    <source>
        <strain evidence="2">JCM 18410</strain>
    </source>
</reference>
<evidence type="ECO:0000313" key="2">
    <source>
        <dbReference type="Proteomes" id="UP001500124"/>
    </source>
</evidence>
<dbReference type="Proteomes" id="UP001500124">
    <property type="component" value="Unassembled WGS sequence"/>
</dbReference>
<keyword evidence="2" id="KW-1185">Reference proteome</keyword>
<accession>A0ABP9L0J4</accession>
<dbReference type="EMBL" id="BAABKC010000081">
    <property type="protein sequence ID" value="GAA5068952.1"/>
    <property type="molecule type" value="Genomic_DNA"/>
</dbReference>
<protein>
    <recommendedName>
        <fullName evidence="3">MerR family transcriptional regulator</fullName>
    </recommendedName>
</protein>
<evidence type="ECO:0008006" key="3">
    <source>
        <dbReference type="Google" id="ProtNLM"/>
    </source>
</evidence>
<name>A0ABP9L0J4_9ACTN</name>